<feature type="compositionally biased region" description="Low complexity" evidence="1">
    <location>
        <begin position="32"/>
        <end position="56"/>
    </location>
</feature>
<organism evidence="3 4">
    <name type="scientific">Corynebacterium hadale</name>
    <dbReference type="NCBI Taxonomy" id="2026255"/>
    <lineage>
        <taxon>Bacteria</taxon>
        <taxon>Bacillati</taxon>
        <taxon>Actinomycetota</taxon>
        <taxon>Actinomycetes</taxon>
        <taxon>Mycobacteriales</taxon>
        <taxon>Corynebacteriaceae</taxon>
        <taxon>Corynebacterium</taxon>
    </lineage>
</organism>
<gene>
    <name evidence="3" type="ORF">CKJ80_06935</name>
</gene>
<protein>
    <recommendedName>
        <fullName evidence="2">AMIN-like domain-containing protein</fullName>
    </recommendedName>
</protein>
<comment type="caution">
    <text evidence="3">The sequence shown here is derived from an EMBL/GenBank/DDBJ whole genome shotgun (WGS) entry which is preliminary data.</text>
</comment>
<feature type="domain" description="AMIN-like" evidence="2">
    <location>
        <begin position="113"/>
        <end position="237"/>
    </location>
</feature>
<dbReference type="Proteomes" id="UP000218041">
    <property type="component" value="Unassembled WGS sequence"/>
</dbReference>
<dbReference type="EMBL" id="NSGP01000008">
    <property type="protein sequence ID" value="PAT10305.1"/>
    <property type="molecule type" value="Genomic_DNA"/>
</dbReference>
<accession>A0AB36RMG3</accession>
<dbReference type="Pfam" id="PF24837">
    <property type="entry name" value="AMIN-like"/>
    <property type="match status" value="1"/>
</dbReference>
<feature type="region of interest" description="Disordered" evidence="1">
    <location>
        <begin position="32"/>
        <end position="111"/>
    </location>
</feature>
<feature type="compositionally biased region" description="Polar residues" evidence="1">
    <location>
        <begin position="95"/>
        <end position="108"/>
    </location>
</feature>
<proteinExistence type="predicted"/>
<dbReference type="AlphaFoldDB" id="A0AB36RMG3"/>
<evidence type="ECO:0000313" key="4">
    <source>
        <dbReference type="Proteomes" id="UP000218041"/>
    </source>
</evidence>
<name>A0AB36RMG3_9CORY</name>
<dbReference type="InterPro" id="IPR056303">
    <property type="entry name" value="AMIN-like"/>
</dbReference>
<dbReference type="RefSeq" id="WP_095555211.1">
    <property type="nucleotide sequence ID" value="NZ_NSGM01000001.1"/>
</dbReference>
<sequence length="238" mass="24633">MQQSRQHHAPRLSHAATAASATLACALSLTACSPESSDEAPTPSSAATPTSAAEVASSERPEGDAGASISAVPETQPETQAETPAQKLSAASDGGQFSTEQVRVTQPQPADLQLQDVRAGSHGDIDRVVFEYAGTGLPSYVAGYVDTPRQQASGNVMEVPGAAHLEVNVQGTAGDMMRTDAPITAMGSKGVAAGNIADVYLGSIFEADSQFFIGLDGQRGYKIYTLEDPTRVVVDIAR</sequence>
<reference evidence="3 4" key="1">
    <citation type="submission" date="2017-08" db="EMBL/GenBank/DDBJ databases">
        <title>Whole genome sequences of 6 clinical strains closest to Corynebacterium imitans.</title>
        <authorList>
            <person name="Bernier A.-M."/>
            <person name="Burdz T."/>
            <person name="Bernard K."/>
        </authorList>
    </citation>
    <scope>NUCLEOTIDE SEQUENCE [LARGE SCALE GENOMIC DNA]</scope>
    <source>
        <strain evidence="3 4">NML92-0415</strain>
    </source>
</reference>
<dbReference type="PROSITE" id="PS51257">
    <property type="entry name" value="PROKAR_LIPOPROTEIN"/>
    <property type="match status" value="1"/>
</dbReference>
<evidence type="ECO:0000256" key="1">
    <source>
        <dbReference type="SAM" id="MobiDB-lite"/>
    </source>
</evidence>
<evidence type="ECO:0000313" key="3">
    <source>
        <dbReference type="EMBL" id="PAT10305.1"/>
    </source>
</evidence>
<evidence type="ECO:0000259" key="2">
    <source>
        <dbReference type="Pfam" id="PF24837"/>
    </source>
</evidence>